<evidence type="ECO:0000313" key="2">
    <source>
        <dbReference type="EMBL" id="ONK78312.1"/>
    </source>
</evidence>
<dbReference type="Proteomes" id="UP000243459">
    <property type="component" value="Chromosome 2"/>
</dbReference>
<proteinExistence type="predicted"/>
<evidence type="ECO:0000313" key="3">
    <source>
        <dbReference type="Proteomes" id="UP000243459"/>
    </source>
</evidence>
<evidence type="ECO:0000256" key="1">
    <source>
        <dbReference type="SAM" id="MobiDB-lite"/>
    </source>
</evidence>
<organism evidence="2 3">
    <name type="scientific">Asparagus officinalis</name>
    <name type="common">Garden asparagus</name>
    <dbReference type="NCBI Taxonomy" id="4686"/>
    <lineage>
        <taxon>Eukaryota</taxon>
        <taxon>Viridiplantae</taxon>
        <taxon>Streptophyta</taxon>
        <taxon>Embryophyta</taxon>
        <taxon>Tracheophyta</taxon>
        <taxon>Spermatophyta</taxon>
        <taxon>Magnoliopsida</taxon>
        <taxon>Liliopsida</taxon>
        <taxon>Asparagales</taxon>
        <taxon>Asparagaceae</taxon>
        <taxon>Asparagoideae</taxon>
        <taxon>Asparagus</taxon>
    </lineage>
</organism>
<reference evidence="3" key="1">
    <citation type="journal article" date="2017" name="Nat. Commun.">
        <title>The asparagus genome sheds light on the origin and evolution of a young Y chromosome.</title>
        <authorList>
            <person name="Harkess A."/>
            <person name="Zhou J."/>
            <person name="Xu C."/>
            <person name="Bowers J.E."/>
            <person name="Van der Hulst R."/>
            <person name="Ayyampalayam S."/>
            <person name="Mercati F."/>
            <person name="Riccardi P."/>
            <person name="McKain M.R."/>
            <person name="Kakrana A."/>
            <person name="Tang H."/>
            <person name="Ray J."/>
            <person name="Groenendijk J."/>
            <person name="Arikit S."/>
            <person name="Mathioni S.M."/>
            <person name="Nakano M."/>
            <person name="Shan H."/>
            <person name="Telgmann-Rauber A."/>
            <person name="Kanno A."/>
            <person name="Yue Z."/>
            <person name="Chen H."/>
            <person name="Li W."/>
            <person name="Chen Y."/>
            <person name="Xu X."/>
            <person name="Zhang Y."/>
            <person name="Luo S."/>
            <person name="Chen H."/>
            <person name="Gao J."/>
            <person name="Mao Z."/>
            <person name="Pires J.C."/>
            <person name="Luo M."/>
            <person name="Kudrna D."/>
            <person name="Wing R.A."/>
            <person name="Meyers B.C."/>
            <person name="Yi K."/>
            <person name="Kong H."/>
            <person name="Lavrijsen P."/>
            <person name="Sunseri F."/>
            <person name="Falavigna A."/>
            <person name="Ye Y."/>
            <person name="Leebens-Mack J.H."/>
            <person name="Chen G."/>
        </authorList>
    </citation>
    <scope>NUCLEOTIDE SEQUENCE [LARGE SCALE GENOMIC DNA]</scope>
    <source>
        <strain evidence="3">cv. DH0086</strain>
    </source>
</reference>
<dbReference type="AlphaFoldDB" id="A0A5P1FJL4"/>
<name>A0A5P1FJL4_ASPOF</name>
<accession>A0A5P1FJL4</accession>
<dbReference type="Gramene" id="ONK78312">
    <property type="protein sequence ID" value="ONK78312"/>
    <property type="gene ID" value="A4U43_C02F17100"/>
</dbReference>
<sequence>MLVGRGQIKRALLVQLMMTRTDQEGSSSAAIDDMTNKGTNKDDLDEANNDDFEALSEEEFGVDIRYEKNPKLKNYVNEPMKHFDDLRLNDNLCLVARFVIGTFFHRNIGSM</sequence>
<feature type="region of interest" description="Disordered" evidence="1">
    <location>
        <begin position="22"/>
        <end position="50"/>
    </location>
</feature>
<gene>
    <name evidence="2" type="ORF">A4U43_C02F17100</name>
</gene>
<keyword evidence="3" id="KW-1185">Reference proteome</keyword>
<protein>
    <submittedName>
        <fullName evidence="2">Uncharacterized protein</fullName>
    </submittedName>
</protein>
<dbReference type="EMBL" id="CM007382">
    <property type="protein sequence ID" value="ONK78312.1"/>
    <property type="molecule type" value="Genomic_DNA"/>
</dbReference>